<gene>
    <name evidence="1" type="ORF">CHU92_00405</name>
</gene>
<reference evidence="1 2" key="1">
    <citation type="submission" date="2017-07" db="EMBL/GenBank/DDBJ databases">
        <title>Flavobacterium cyanobacteriorum sp. nov., isolated from cyanobacterial aggregates in a eutrophic lake.</title>
        <authorList>
            <person name="Cai H."/>
        </authorList>
    </citation>
    <scope>NUCLEOTIDE SEQUENCE [LARGE SCALE GENOMIC DNA]</scope>
    <source>
        <strain evidence="1 2">TH021</strain>
    </source>
</reference>
<dbReference type="EMBL" id="NOXV01000045">
    <property type="protein sequence ID" value="OYQ49256.1"/>
    <property type="molecule type" value="Genomic_DNA"/>
</dbReference>
<dbReference type="OrthoDB" id="1453960at2"/>
<sequence length="187" mass="21153">MKSYLLIILSIYNAIGFSQEKPNINDAFGLRFIEERVIVLNKKNDKSVLNNPNLISIEVDSLNTYNSDILFYRFKLGKNKVQLLDESIEISINSSSCNEYILALNINNYTSYRLKGFNGNDLLFLLRDINRLSSSKISSKKLLLSLSNLNIGVDFSGIYKALLSLDFEAECLKTCSDGKEAHGKIHK</sequence>
<dbReference type="RefSeq" id="WP_094411489.1">
    <property type="nucleotide sequence ID" value="NZ_NOXV01000045.1"/>
</dbReference>
<dbReference type="Proteomes" id="UP000216605">
    <property type="component" value="Unassembled WGS sequence"/>
</dbReference>
<protein>
    <submittedName>
        <fullName evidence="1">Uncharacterized protein</fullName>
    </submittedName>
</protein>
<proteinExistence type="predicted"/>
<evidence type="ECO:0000313" key="2">
    <source>
        <dbReference type="Proteomes" id="UP000216605"/>
    </source>
</evidence>
<evidence type="ECO:0000313" key="1">
    <source>
        <dbReference type="EMBL" id="OYQ49256.1"/>
    </source>
</evidence>
<keyword evidence="2" id="KW-1185">Reference proteome</keyword>
<comment type="caution">
    <text evidence="1">The sequence shown here is derived from an EMBL/GenBank/DDBJ whole genome shotgun (WGS) entry which is preliminary data.</text>
</comment>
<dbReference type="AlphaFoldDB" id="A0A256A669"/>
<name>A0A256A669_9FLAO</name>
<accession>A0A256A669</accession>
<organism evidence="1 2">
    <name type="scientific">Flavobacterium cyanobacteriorum</name>
    <dbReference type="NCBI Taxonomy" id="2022802"/>
    <lineage>
        <taxon>Bacteria</taxon>
        <taxon>Pseudomonadati</taxon>
        <taxon>Bacteroidota</taxon>
        <taxon>Flavobacteriia</taxon>
        <taxon>Flavobacteriales</taxon>
        <taxon>Flavobacteriaceae</taxon>
        <taxon>Flavobacterium</taxon>
    </lineage>
</organism>